<feature type="DNA-binding region" description="H-T-H motif" evidence="2">
    <location>
        <begin position="99"/>
        <end position="118"/>
    </location>
</feature>
<dbReference type="EMBL" id="BAAASE010000010">
    <property type="protein sequence ID" value="GAA2417305.1"/>
    <property type="molecule type" value="Genomic_DNA"/>
</dbReference>
<keyword evidence="6" id="KW-1185">Reference proteome</keyword>
<protein>
    <recommendedName>
        <fullName evidence="4">HTH tetR-type domain-containing protein</fullName>
    </recommendedName>
</protein>
<name>A0ABN3J0E7_9ACTN</name>
<dbReference type="InterPro" id="IPR050109">
    <property type="entry name" value="HTH-type_TetR-like_transc_reg"/>
</dbReference>
<evidence type="ECO:0000259" key="4">
    <source>
        <dbReference type="PROSITE" id="PS50977"/>
    </source>
</evidence>
<dbReference type="RefSeq" id="WP_346139078.1">
    <property type="nucleotide sequence ID" value="NZ_BAAASE010000010.1"/>
</dbReference>
<dbReference type="PANTHER" id="PTHR30328">
    <property type="entry name" value="TRANSCRIPTIONAL REPRESSOR"/>
    <property type="match status" value="1"/>
</dbReference>
<dbReference type="InterPro" id="IPR036271">
    <property type="entry name" value="Tet_transcr_reg_TetR-rel_C_sf"/>
</dbReference>
<feature type="compositionally biased region" description="Low complexity" evidence="3">
    <location>
        <begin position="1"/>
        <end position="19"/>
    </location>
</feature>
<dbReference type="Proteomes" id="UP001499986">
    <property type="component" value="Unassembled WGS sequence"/>
</dbReference>
<sequence length="265" mass="28787">MIRVQSAAAASQGHSQGRGSYEEVNGVEGRVFASAEETAGGVAPEAAHENSSPKPAASSGKRQCRRRPQHRQRDCAGTRRAILAAADAEFGAHGFDGARVVRIAEAAGVSHSLITYYFGGKLGLYEALTERWLEESVRVGQTRSFTEAVRGYVHWACENPARVHALTRQEPGRRPPVEDARVAELFKSVEDMRQRQTRGEFRSDLDVGAVALVFFAASIAPVAFPRLARELIQQDPGSPEFIGHYAKQMSRIISALAEVTVAESS</sequence>
<reference evidence="5 6" key="1">
    <citation type="journal article" date="2019" name="Int. J. Syst. Evol. Microbiol.">
        <title>The Global Catalogue of Microorganisms (GCM) 10K type strain sequencing project: providing services to taxonomists for standard genome sequencing and annotation.</title>
        <authorList>
            <consortium name="The Broad Institute Genomics Platform"/>
            <consortium name="The Broad Institute Genome Sequencing Center for Infectious Disease"/>
            <person name="Wu L."/>
            <person name="Ma J."/>
        </authorList>
    </citation>
    <scope>NUCLEOTIDE SEQUENCE [LARGE SCALE GENOMIC DNA]</scope>
    <source>
        <strain evidence="5 6">JCM 4358</strain>
    </source>
</reference>
<dbReference type="PROSITE" id="PS50977">
    <property type="entry name" value="HTH_TETR_2"/>
    <property type="match status" value="1"/>
</dbReference>
<dbReference type="PANTHER" id="PTHR30328:SF54">
    <property type="entry name" value="HTH-TYPE TRANSCRIPTIONAL REPRESSOR SCO4008"/>
    <property type="match status" value="1"/>
</dbReference>
<feature type="domain" description="HTH tetR-type" evidence="4">
    <location>
        <begin position="76"/>
        <end position="136"/>
    </location>
</feature>
<evidence type="ECO:0000256" key="1">
    <source>
        <dbReference type="ARBA" id="ARBA00023125"/>
    </source>
</evidence>
<proteinExistence type="predicted"/>
<dbReference type="InterPro" id="IPR009057">
    <property type="entry name" value="Homeodomain-like_sf"/>
</dbReference>
<dbReference type="SUPFAM" id="SSF48498">
    <property type="entry name" value="Tetracyclin repressor-like, C-terminal domain"/>
    <property type="match status" value="1"/>
</dbReference>
<keyword evidence="1 2" id="KW-0238">DNA-binding</keyword>
<dbReference type="InterPro" id="IPR001647">
    <property type="entry name" value="HTH_TetR"/>
</dbReference>
<organism evidence="5 6">
    <name type="scientific">Streptomyces coeruleofuscus</name>
    <dbReference type="NCBI Taxonomy" id="66879"/>
    <lineage>
        <taxon>Bacteria</taxon>
        <taxon>Bacillati</taxon>
        <taxon>Actinomycetota</taxon>
        <taxon>Actinomycetes</taxon>
        <taxon>Kitasatosporales</taxon>
        <taxon>Streptomycetaceae</taxon>
        <taxon>Streptomyces</taxon>
    </lineage>
</organism>
<gene>
    <name evidence="5" type="ORF">GCM10010255_65470</name>
</gene>
<dbReference type="SUPFAM" id="SSF46689">
    <property type="entry name" value="Homeodomain-like"/>
    <property type="match status" value="1"/>
</dbReference>
<evidence type="ECO:0000313" key="5">
    <source>
        <dbReference type="EMBL" id="GAA2417305.1"/>
    </source>
</evidence>
<feature type="region of interest" description="Disordered" evidence="3">
    <location>
        <begin position="1"/>
        <end position="76"/>
    </location>
</feature>
<dbReference type="Gene3D" id="1.10.357.10">
    <property type="entry name" value="Tetracycline Repressor, domain 2"/>
    <property type="match status" value="1"/>
</dbReference>
<comment type="caution">
    <text evidence="5">The sequence shown here is derived from an EMBL/GenBank/DDBJ whole genome shotgun (WGS) entry which is preliminary data.</text>
</comment>
<accession>A0ABN3J0E7</accession>
<evidence type="ECO:0000313" key="6">
    <source>
        <dbReference type="Proteomes" id="UP001499986"/>
    </source>
</evidence>
<evidence type="ECO:0000256" key="2">
    <source>
        <dbReference type="PROSITE-ProRule" id="PRU00335"/>
    </source>
</evidence>
<evidence type="ECO:0000256" key="3">
    <source>
        <dbReference type="SAM" id="MobiDB-lite"/>
    </source>
</evidence>
<dbReference type="Pfam" id="PF00440">
    <property type="entry name" value="TetR_N"/>
    <property type="match status" value="1"/>
</dbReference>